<evidence type="ECO:0000313" key="3">
    <source>
        <dbReference type="Proteomes" id="UP000187506"/>
    </source>
</evidence>
<keyword evidence="1" id="KW-1133">Transmembrane helix</keyword>
<gene>
    <name evidence="2" type="ORF">BWR22_00855</name>
</gene>
<feature type="transmembrane region" description="Helical" evidence="1">
    <location>
        <begin position="59"/>
        <end position="76"/>
    </location>
</feature>
<organism evidence="2 3">
    <name type="scientific">Lacinutrix venerupis</name>
    <dbReference type="NCBI Taxonomy" id="1486034"/>
    <lineage>
        <taxon>Bacteria</taxon>
        <taxon>Pseudomonadati</taxon>
        <taxon>Bacteroidota</taxon>
        <taxon>Flavobacteriia</taxon>
        <taxon>Flavobacteriales</taxon>
        <taxon>Flavobacteriaceae</taxon>
        <taxon>Lacinutrix</taxon>
    </lineage>
</organism>
<name>A0AAC9PVN1_9FLAO</name>
<dbReference type="EMBL" id="CP019352">
    <property type="protein sequence ID" value="APX98912.1"/>
    <property type="molecule type" value="Genomic_DNA"/>
</dbReference>
<accession>A0AAC9PVN1</accession>
<evidence type="ECO:0000256" key="1">
    <source>
        <dbReference type="SAM" id="Phobius"/>
    </source>
</evidence>
<dbReference type="RefSeq" id="WP_076731557.1">
    <property type="nucleotide sequence ID" value="NZ_CP019352.1"/>
</dbReference>
<protein>
    <submittedName>
        <fullName evidence="2">Uncharacterized protein</fullName>
    </submittedName>
</protein>
<evidence type="ECO:0000313" key="2">
    <source>
        <dbReference type="EMBL" id="APX98912.1"/>
    </source>
</evidence>
<keyword evidence="1" id="KW-0812">Transmembrane</keyword>
<sequence>MNKELPSNKNNNEEVDLIVFFNFIGNAINKLIDSVKTILVSIYGLFISILKVVFVNIKILLGVLVVAFVLGAFIDFKSDKKYYSEMFVMPKFESKYELINNIKYFNSLIKISDIEELSKQFNITEEEAKSLIEFEIEIGPESKNEQLESFNGFLKTLDSITRTKITLDDYLENRNIYTANVFLLRARSKNYRIFKKLEVGLSKSISSEFSDIEKKKRDSVLVLEKEILEQNLVEIRKMKNTYLEILQKEADKNTVSSNIANSLGFQVEKTETKEDELLSQEIAVLNKLNALKKELVINDEIFSKISAFKEKGLVENIWYKKFKLILPFIGLIILALITSFFRFYKHVINYK</sequence>
<keyword evidence="1" id="KW-0472">Membrane</keyword>
<dbReference type="Proteomes" id="UP000187506">
    <property type="component" value="Chromosome"/>
</dbReference>
<keyword evidence="3" id="KW-1185">Reference proteome</keyword>
<dbReference type="AlphaFoldDB" id="A0AAC9PVN1"/>
<feature type="transmembrane region" description="Helical" evidence="1">
    <location>
        <begin position="324"/>
        <end position="344"/>
    </location>
</feature>
<proteinExistence type="predicted"/>
<dbReference type="KEGG" id="lvn:BWR22_00855"/>
<reference evidence="2 3" key="1">
    <citation type="submission" date="2017-01" db="EMBL/GenBank/DDBJ databases">
        <title>Complete genome of Lacinutrix venerupis DOK2-8 isolated from seawater in Dokdo.</title>
        <authorList>
            <person name="Chi W.-J."/>
            <person name="Kim J.H."/>
        </authorList>
    </citation>
    <scope>NUCLEOTIDE SEQUENCE [LARGE SCALE GENOMIC DNA]</scope>
    <source>
        <strain evidence="2 3">DOK2-8</strain>
    </source>
</reference>